<dbReference type="Gene3D" id="3.30.1120.50">
    <property type="entry name" value="Pepsin inhibitor-3"/>
    <property type="match status" value="2"/>
</dbReference>
<feature type="region of interest" description="Disordered" evidence="7">
    <location>
        <begin position="206"/>
        <end position="255"/>
    </location>
</feature>
<dbReference type="AlphaFoldDB" id="A0A183CHW7"/>
<dbReference type="PANTHER" id="PTHR37969:SF4">
    <property type="entry name" value="PEPSIN INHIBITOR-3-LIKE REPEATED DOMAIN-CONTAINING PROTEIN"/>
    <property type="match status" value="1"/>
</dbReference>
<evidence type="ECO:0000313" key="11">
    <source>
        <dbReference type="WBParaSite" id="GPLIN_001247300"/>
    </source>
</evidence>
<accession>A0A183CHW7</accession>
<reference evidence="10" key="2">
    <citation type="submission" date="2014-05" db="EMBL/GenBank/DDBJ databases">
        <title>The genome and life-stage specific transcriptomes of Globodera pallida elucidate key aspects of plant parasitism by a cyst nematode.</title>
        <authorList>
            <person name="Cotton J.A."/>
            <person name="Lilley C.J."/>
            <person name="Jones L.M."/>
            <person name="Kikuchi T."/>
            <person name="Reid A.J."/>
            <person name="Thorpe P."/>
            <person name="Tsai I.J."/>
            <person name="Beasley H."/>
            <person name="Blok V."/>
            <person name="Cock P.J.A."/>
            <person name="Van den Akker S.E."/>
            <person name="Holroyd N."/>
            <person name="Hunt M."/>
            <person name="Mantelin S."/>
            <person name="Naghra H."/>
            <person name="Pain A."/>
            <person name="Palomares-Rius J.E."/>
            <person name="Zarowiecki M."/>
            <person name="Berriman M."/>
            <person name="Jones J.T."/>
            <person name="Urwin P.E."/>
        </authorList>
    </citation>
    <scope>NUCLEOTIDE SEQUENCE [LARGE SCALE GENOMIC DNA]</scope>
    <source>
        <strain evidence="10">Lindley</strain>
    </source>
</reference>
<keyword evidence="10" id="KW-1185">Reference proteome</keyword>
<evidence type="ECO:0000256" key="5">
    <source>
        <dbReference type="ARBA" id="ARBA00023157"/>
    </source>
</evidence>
<feature type="domain" description="Pepsin inhibitor-3-like repeated" evidence="9">
    <location>
        <begin position="121"/>
        <end position="185"/>
    </location>
</feature>
<reference evidence="10" key="1">
    <citation type="submission" date="2013-12" db="EMBL/GenBank/DDBJ databases">
        <authorList>
            <person name="Aslett M."/>
        </authorList>
    </citation>
    <scope>NUCLEOTIDE SEQUENCE [LARGE SCALE GENOMIC DNA]</scope>
    <source>
        <strain evidence="10">Lindley</strain>
    </source>
</reference>
<evidence type="ECO:0000256" key="3">
    <source>
        <dbReference type="ARBA" id="ARBA00022525"/>
    </source>
</evidence>
<keyword evidence="6" id="KW-0175">Coiled coil</keyword>
<evidence type="ECO:0000256" key="2">
    <source>
        <dbReference type="ARBA" id="ARBA00008019"/>
    </source>
</evidence>
<feature type="domain" description="Pepsin inhibitor-3-like repeated" evidence="9">
    <location>
        <begin position="24"/>
        <end position="92"/>
    </location>
</feature>
<evidence type="ECO:0000256" key="8">
    <source>
        <dbReference type="SAM" id="SignalP"/>
    </source>
</evidence>
<comment type="similarity">
    <text evidence="2">Belongs to the protease inhibitor I33 family.</text>
</comment>
<evidence type="ECO:0000256" key="6">
    <source>
        <dbReference type="SAM" id="Coils"/>
    </source>
</evidence>
<evidence type="ECO:0000313" key="10">
    <source>
        <dbReference type="Proteomes" id="UP000050741"/>
    </source>
</evidence>
<protein>
    <submittedName>
        <fullName evidence="11">Pepsin-I3 domain-containing protein</fullName>
    </submittedName>
</protein>
<dbReference type="Pfam" id="PF06394">
    <property type="entry name" value="Pepsin-I3"/>
    <property type="match status" value="2"/>
</dbReference>
<evidence type="ECO:0000256" key="7">
    <source>
        <dbReference type="SAM" id="MobiDB-lite"/>
    </source>
</evidence>
<name>A0A183CHW7_GLOPA</name>
<keyword evidence="4 8" id="KW-0732">Signal</keyword>
<keyword evidence="3" id="KW-0964">Secreted</keyword>
<feature type="chain" id="PRO_5008147636" evidence="8">
    <location>
        <begin position="19"/>
        <end position="255"/>
    </location>
</feature>
<comment type="subcellular location">
    <subcellularLocation>
        <location evidence="1">Secreted</location>
    </subcellularLocation>
</comment>
<dbReference type="InterPro" id="IPR010480">
    <property type="entry name" value="Pepsin-I3"/>
</dbReference>
<evidence type="ECO:0000259" key="9">
    <source>
        <dbReference type="Pfam" id="PF06394"/>
    </source>
</evidence>
<reference evidence="11" key="3">
    <citation type="submission" date="2016-06" db="UniProtKB">
        <authorList>
            <consortium name="WormBaseParasite"/>
        </authorList>
    </citation>
    <scope>IDENTIFICATION</scope>
</reference>
<dbReference type="WBParaSite" id="GPLIN_001247300">
    <property type="protein sequence ID" value="GPLIN_001247300"/>
    <property type="gene ID" value="GPLIN_001247300"/>
</dbReference>
<proteinExistence type="inferred from homology"/>
<sequence length="255" mass="27459">MNIFVIALFIIMPMFASTAEQTNRAKRFASFGSLSTIGGRVGCVVSQNKLFINGHFTKDLSDDEQEELKQYQEQLEQFKTEVKSYLEERQKLFRNQVARQGGGADAAEPAKGGAQLKKPEPPKKPSFCSDKATTQYVFDGCSVQGDNVYIGDTFVRKLSPAEQKELAQFDQKFTVYQKAVTAGFRKVEEMFGQHFGSLFGASDVTSASSGGSAEGGKQQPPPTGAGGAELAPAGENGTGTAPEAPKTPSFCTLLV</sequence>
<keyword evidence="5" id="KW-1015">Disulfide bond</keyword>
<dbReference type="InterPro" id="IPR051901">
    <property type="entry name" value="Protease_Inhibitor_I33"/>
</dbReference>
<organism evidence="10 11">
    <name type="scientific">Globodera pallida</name>
    <name type="common">Potato cyst nematode worm</name>
    <name type="synonym">Heterodera pallida</name>
    <dbReference type="NCBI Taxonomy" id="36090"/>
    <lineage>
        <taxon>Eukaryota</taxon>
        <taxon>Metazoa</taxon>
        <taxon>Ecdysozoa</taxon>
        <taxon>Nematoda</taxon>
        <taxon>Chromadorea</taxon>
        <taxon>Rhabditida</taxon>
        <taxon>Tylenchina</taxon>
        <taxon>Tylenchomorpha</taxon>
        <taxon>Tylenchoidea</taxon>
        <taxon>Heteroderidae</taxon>
        <taxon>Heteroderinae</taxon>
        <taxon>Globodera</taxon>
    </lineage>
</organism>
<evidence type="ECO:0000256" key="4">
    <source>
        <dbReference type="ARBA" id="ARBA00022729"/>
    </source>
</evidence>
<dbReference type="GO" id="GO:0005576">
    <property type="term" value="C:extracellular region"/>
    <property type="evidence" value="ECO:0007669"/>
    <property type="project" value="UniProtKB-SubCell"/>
</dbReference>
<feature type="signal peptide" evidence="8">
    <location>
        <begin position="1"/>
        <end position="18"/>
    </location>
</feature>
<dbReference type="InterPro" id="IPR038412">
    <property type="entry name" value="Pepsin-I3_sf"/>
</dbReference>
<dbReference type="Proteomes" id="UP000050741">
    <property type="component" value="Unassembled WGS sequence"/>
</dbReference>
<evidence type="ECO:0000256" key="1">
    <source>
        <dbReference type="ARBA" id="ARBA00004613"/>
    </source>
</evidence>
<feature type="coiled-coil region" evidence="6">
    <location>
        <begin position="61"/>
        <end position="95"/>
    </location>
</feature>
<feature type="region of interest" description="Disordered" evidence="7">
    <location>
        <begin position="98"/>
        <end position="127"/>
    </location>
</feature>
<dbReference type="SUPFAM" id="SSF55149">
    <property type="entry name" value="Pepsin inhibitor-3"/>
    <property type="match status" value="1"/>
</dbReference>
<dbReference type="PANTHER" id="PTHR37969">
    <property type="entry name" value="PROTEIN CBG07421-RELATED"/>
    <property type="match status" value="1"/>
</dbReference>